<evidence type="ECO:0000313" key="6">
    <source>
        <dbReference type="Proteomes" id="UP000286862"/>
    </source>
</evidence>
<dbReference type="GO" id="GO:0005975">
    <property type="term" value="P:carbohydrate metabolic process"/>
    <property type="evidence" value="ECO:0007669"/>
    <property type="project" value="InterPro"/>
</dbReference>
<evidence type="ECO:0000256" key="2">
    <source>
        <dbReference type="ARBA" id="ARBA00022679"/>
    </source>
</evidence>
<dbReference type="InterPro" id="IPR004276">
    <property type="entry name" value="GlycoTrans_28_N"/>
</dbReference>
<reference evidence="5 6" key="1">
    <citation type="submission" date="2017-01" db="EMBL/GenBank/DDBJ databases">
        <title>The cable genome- insights into the physiology and evolution of filamentous bacteria capable of sulfide oxidation via long distance electron transfer.</title>
        <authorList>
            <person name="Schreiber L."/>
            <person name="Bjerg J.T."/>
            <person name="Boggild A."/>
            <person name="Van De Vossenberg J."/>
            <person name="Meysman F."/>
            <person name="Nielsen L.P."/>
            <person name="Schramm A."/>
            <person name="Kjeldsen K.U."/>
        </authorList>
    </citation>
    <scope>NUCLEOTIDE SEQUENCE [LARGE SCALE GENOMIC DNA]</scope>
    <source>
        <strain evidence="5">A2</strain>
    </source>
</reference>
<dbReference type="Proteomes" id="UP000286862">
    <property type="component" value="Unassembled WGS sequence"/>
</dbReference>
<organism evidence="5 6">
    <name type="scientific">Candidatus Electrothrix marina</name>
    <dbReference type="NCBI Taxonomy" id="1859130"/>
    <lineage>
        <taxon>Bacteria</taxon>
        <taxon>Pseudomonadati</taxon>
        <taxon>Thermodesulfobacteriota</taxon>
        <taxon>Desulfobulbia</taxon>
        <taxon>Desulfobulbales</taxon>
        <taxon>Desulfobulbaceae</taxon>
        <taxon>Candidatus Electrothrix</taxon>
    </lineage>
</organism>
<feature type="domain" description="Glycosyltransferase family 28 N-terminal" evidence="3">
    <location>
        <begin position="1"/>
        <end position="41"/>
    </location>
</feature>
<accession>A0A3S3UFQ6</accession>
<keyword evidence="1 5" id="KW-0328">Glycosyltransferase</keyword>
<evidence type="ECO:0000259" key="4">
    <source>
        <dbReference type="Pfam" id="PF04101"/>
    </source>
</evidence>
<dbReference type="Pfam" id="PF03033">
    <property type="entry name" value="Glyco_transf_28"/>
    <property type="match status" value="1"/>
</dbReference>
<dbReference type="Gene3D" id="3.40.50.2000">
    <property type="entry name" value="Glycogen Phosphorylase B"/>
    <property type="match status" value="2"/>
</dbReference>
<sequence length="271" mass="29304">YVTGPVLLAARLRSVPTCIHEQNSIPGLANRMISHFVSRIFVSIPGEYPFSEQKTVVSGNPVRQEILAAAERRQQEAVSGKTDSGETGRPLTLLIMGGSLGAHRINMLMLDVAAQLDDQQKKAVQLIHQTGTADEEKVRDGYAATGVKAEVRAFFTDMASLYSQADLVLARAGATSLAELSVMGLPAVLIPYPYAADDHQAKNAEYYVAGGGAVMYRESELDAELLGKILSQLLGDIDKLKQMALAMKNMGQPDATRRILDSCMDLVGIKR</sequence>
<dbReference type="EC" id="2.4.1.227" evidence="5"/>
<dbReference type="SUPFAM" id="SSF53756">
    <property type="entry name" value="UDP-Glycosyltransferase/glycogen phosphorylase"/>
    <property type="match status" value="1"/>
</dbReference>
<dbReference type="AlphaFoldDB" id="A0A3S3UFQ6"/>
<dbReference type="EMBL" id="MTKQ01000020">
    <property type="protein sequence ID" value="RWX49163.1"/>
    <property type="molecule type" value="Genomic_DNA"/>
</dbReference>
<keyword evidence="2 5" id="KW-0808">Transferase</keyword>
<evidence type="ECO:0000259" key="3">
    <source>
        <dbReference type="Pfam" id="PF03033"/>
    </source>
</evidence>
<proteinExistence type="predicted"/>
<dbReference type="Pfam" id="PF04101">
    <property type="entry name" value="Glyco_tran_28_C"/>
    <property type="match status" value="1"/>
</dbReference>
<feature type="domain" description="Glycosyl transferase family 28 C-terminal" evidence="4">
    <location>
        <begin position="92"/>
        <end position="258"/>
    </location>
</feature>
<evidence type="ECO:0000313" key="5">
    <source>
        <dbReference type="EMBL" id="RWX49163.1"/>
    </source>
</evidence>
<feature type="non-terminal residue" evidence="5">
    <location>
        <position position="1"/>
    </location>
</feature>
<gene>
    <name evidence="5" type="ORF">VT99_10201</name>
</gene>
<comment type="caution">
    <text evidence="5">The sequence shown here is derived from an EMBL/GenBank/DDBJ whole genome shotgun (WGS) entry which is preliminary data.</text>
</comment>
<name>A0A3S3UFQ6_9BACT</name>
<dbReference type="InterPro" id="IPR007235">
    <property type="entry name" value="Glyco_trans_28_C"/>
</dbReference>
<dbReference type="PANTHER" id="PTHR21015:SF22">
    <property type="entry name" value="GLYCOSYLTRANSFERASE"/>
    <property type="match status" value="1"/>
</dbReference>
<dbReference type="CDD" id="cd03785">
    <property type="entry name" value="GT28_MurG"/>
    <property type="match status" value="1"/>
</dbReference>
<dbReference type="GO" id="GO:1901137">
    <property type="term" value="P:carbohydrate derivative biosynthetic process"/>
    <property type="evidence" value="ECO:0007669"/>
    <property type="project" value="UniProtKB-ARBA"/>
</dbReference>
<dbReference type="GO" id="GO:0016758">
    <property type="term" value="F:hexosyltransferase activity"/>
    <property type="evidence" value="ECO:0007669"/>
    <property type="project" value="InterPro"/>
</dbReference>
<protein>
    <submittedName>
        <fullName evidence="5">UDP-N-acetylglucosamine-N-acetylmuramylpentapeptide N-acetylglucosamine transferase</fullName>
        <ecNumber evidence="5">2.4.1.227</ecNumber>
    </submittedName>
</protein>
<evidence type="ECO:0000256" key="1">
    <source>
        <dbReference type="ARBA" id="ARBA00022676"/>
    </source>
</evidence>
<dbReference type="PANTHER" id="PTHR21015">
    <property type="entry name" value="UDP-N-ACETYLGLUCOSAMINE--N-ACETYLMURAMYL-(PENTAPEPTIDE) PYROPHOSPHORYL-UNDECAPRENOL N-ACETYLGLUCOSAMINE TRANSFERASE 1"/>
    <property type="match status" value="1"/>
</dbReference>